<protein>
    <submittedName>
        <fullName evidence="2">SIS domain-containing protein</fullName>
    </submittedName>
</protein>
<dbReference type="SUPFAM" id="SSF53697">
    <property type="entry name" value="SIS domain"/>
    <property type="match status" value="1"/>
</dbReference>
<name>A0A7C0WVV2_9BACT</name>
<dbReference type="EMBL" id="DQZW01000271">
    <property type="protein sequence ID" value="HDL90386.1"/>
    <property type="molecule type" value="Genomic_DNA"/>
</dbReference>
<feature type="non-terminal residue" evidence="2">
    <location>
        <position position="1"/>
    </location>
</feature>
<feature type="domain" description="SIS" evidence="1">
    <location>
        <begin position="1"/>
        <end position="141"/>
    </location>
</feature>
<evidence type="ECO:0000313" key="2">
    <source>
        <dbReference type="EMBL" id="HDL90386.1"/>
    </source>
</evidence>
<dbReference type="PANTHER" id="PTHR30390">
    <property type="entry name" value="SEDOHEPTULOSE 7-PHOSPHATE ISOMERASE / DNAA INITIATOR-ASSOCIATING FACTOR FOR REPLICATION INITIATION"/>
    <property type="match status" value="1"/>
</dbReference>
<dbReference type="Proteomes" id="UP000886355">
    <property type="component" value="Unassembled WGS sequence"/>
</dbReference>
<evidence type="ECO:0000259" key="1">
    <source>
        <dbReference type="PROSITE" id="PS51464"/>
    </source>
</evidence>
<dbReference type="Gene3D" id="3.40.50.10490">
    <property type="entry name" value="Glucose-6-phosphate isomerase like protein, domain 1"/>
    <property type="match status" value="1"/>
</dbReference>
<dbReference type="AlphaFoldDB" id="A0A7C0WVV2"/>
<sequence>AADAQHFAAELVNRFELKRPPLPAIALTTDTSILTSISNDDNFDMVFVRQLSALAEQGDVAFGISTSGKSPNVVKALRWAREHGLHTFGLSGKDTTEMDVYCDRIIHVPSDSTPRIQECHILLIHIICGLIERKLFMDRTHGMDTTEP</sequence>
<dbReference type="Pfam" id="PF13580">
    <property type="entry name" value="SIS_2"/>
    <property type="match status" value="1"/>
</dbReference>
<dbReference type="GO" id="GO:1901135">
    <property type="term" value="P:carbohydrate derivative metabolic process"/>
    <property type="evidence" value="ECO:0007669"/>
    <property type="project" value="InterPro"/>
</dbReference>
<dbReference type="PANTHER" id="PTHR30390:SF6">
    <property type="entry name" value="DNAA INITIATOR-ASSOCIATING PROTEIN DIAA"/>
    <property type="match status" value="1"/>
</dbReference>
<comment type="caution">
    <text evidence="2">The sequence shown here is derived from an EMBL/GenBank/DDBJ whole genome shotgun (WGS) entry which is preliminary data.</text>
</comment>
<accession>A0A7C0WVV2</accession>
<dbReference type="InterPro" id="IPR046348">
    <property type="entry name" value="SIS_dom_sf"/>
</dbReference>
<dbReference type="InterPro" id="IPR050099">
    <property type="entry name" value="SIS_GmhA/DiaA_subfam"/>
</dbReference>
<dbReference type="InterPro" id="IPR001347">
    <property type="entry name" value="SIS_dom"/>
</dbReference>
<gene>
    <name evidence="2" type="ORF">ENG14_05735</name>
</gene>
<organism evidence="2">
    <name type="scientific">Thermodesulforhabdus norvegica</name>
    <dbReference type="NCBI Taxonomy" id="39841"/>
    <lineage>
        <taxon>Bacteria</taxon>
        <taxon>Pseudomonadati</taxon>
        <taxon>Thermodesulfobacteriota</taxon>
        <taxon>Syntrophobacteria</taxon>
        <taxon>Syntrophobacterales</taxon>
        <taxon>Thermodesulforhabdaceae</taxon>
        <taxon>Thermodesulforhabdus</taxon>
    </lineage>
</organism>
<dbReference type="PROSITE" id="PS51464">
    <property type="entry name" value="SIS"/>
    <property type="match status" value="1"/>
</dbReference>
<proteinExistence type="predicted"/>
<dbReference type="GO" id="GO:0097367">
    <property type="term" value="F:carbohydrate derivative binding"/>
    <property type="evidence" value="ECO:0007669"/>
    <property type="project" value="InterPro"/>
</dbReference>
<reference evidence="2" key="1">
    <citation type="journal article" date="2020" name="mSystems">
        <title>Genome- and Community-Level Interaction Insights into Carbon Utilization and Element Cycling Functions of Hydrothermarchaeota in Hydrothermal Sediment.</title>
        <authorList>
            <person name="Zhou Z."/>
            <person name="Liu Y."/>
            <person name="Xu W."/>
            <person name="Pan J."/>
            <person name="Luo Z.H."/>
            <person name="Li M."/>
        </authorList>
    </citation>
    <scope>NUCLEOTIDE SEQUENCE [LARGE SCALE GENOMIC DNA]</scope>
    <source>
        <strain evidence="2">HyVt-19</strain>
    </source>
</reference>
<dbReference type="InterPro" id="IPR035461">
    <property type="entry name" value="GmhA/DiaA"/>
</dbReference>
<dbReference type="CDD" id="cd05006">
    <property type="entry name" value="SIS_GmhA"/>
    <property type="match status" value="1"/>
</dbReference>